<name>A0AAJ5UP64_LATCU</name>
<evidence type="ECO:0000313" key="4">
    <source>
        <dbReference type="Proteomes" id="UP001215533"/>
    </source>
</evidence>
<dbReference type="EMBL" id="AP024685">
    <property type="protein sequence ID" value="BCX31358.1"/>
    <property type="molecule type" value="Genomic_DNA"/>
</dbReference>
<dbReference type="AlphaFoldDB" id="A0AAJ5UP64"/>
<dbReference type="Proteomes" id="UP001215533">
    <property type="component" value="Chromosome"/>
</dbReference>
<evidence type="ECO:0000313" key="2">
    <source>
        <dbReference type="EMBL" id="WDC91826.1"/>
    </source>
</evidence>
<sequence length="41" mass="4627">MANEERLDSLKNVIEGTVKKVVSEVTPNKDKKEKAQKADKK</sequence>
<accession>A0AAJ5UP64</accession>
<dbReference type="EMBL" id="CP117683">
    <property type="protein sequence ID" value="WDC91826.1"/>
    <property type="molecule type" value="Genomic_DNA"/>
</dbReference>
<evidence type="ECO:0000313" key="1">
    <source>
        <dbReference type="EMBL" id="BCX31358.1"/>
    </source>
</evidence>
<evidence type="ECO:0000313" key="3">
    <source>
        <dbReference type="Proteomes" id="UP000825100"/>
    </source>
</evidence>
<reference evidence="2" key="2">
    <citation type="submission" date="2023-02" db="EMBL/GenBank/DDBJ databases">
        <title>Complete genome sequence of Lactobacillus curvatus CACC879 isolated from Pig feces.</title>
        <authorList>
            <person name="Park S."/>
            <person name="Park M.A."/>
            <person name="Kim D.-H."/>
            <person name="Kim Y."/>
        </authorList>
    </citation>
    <scope>NUCLEOTIDE SEQUENCE</scope>
    <source>
        <strain evidence="2">CACC879</strain>
    </source>
</reference>
<dbReference type="RefSeq" id="WP_004270909.1">
    <property type="nucleotide sequence ID" value="NZ_AP024685.1"/>
</dbReference>
<keyword evidence="3" id="KW-1185">Reference proteome</keyword>
<reference evidence="1 3" key="1">
    <citation type="submission" date="2021-05" db="EMBL/GenBank/DDBJ databases">
        <title>Complete Genome Sequence of Latilactobacillus sp. Strain WDN19, a High D-Aspartate-producing Lactic Acid Bacterium Isolated from a Japanese Pickle.</title>
        <authorList>
            <person name="Kajitani K."/>
            <person name="Takahashi S."/>
        </authorList>
    </citation>
    <scope>NUCLEOTIDE SEQUENCE [LARGE SCALE GENOMIC DNA]</scope>
    <source>
        <strain evidence="1 3">WDN19</strain>
    </source>
</reference>
<dbReference type="Proteomes" id="UP000825100">
    <property type="component" value="Chromosome"/>
</dbReference>
<proteinExistence type="predicted"/>
<organism evidence="2 4">
    <name type="scientific">Latilactobacillus curvatus</name>
    <name type="common">Lactobacillus curvatus</name>
    <dbReference type="NCBI Taxonomy" id="28038"/>
    <lineage>
        <taxon>Bacteria</taxon>
        <taxon>Bacillati</taxon>
        <taxon>Bacillota</taxon>
        <taxon>Bacilli</taxon>
        <taxon>Lactobacillales</taxon>
        <taxon>Lactobacillaceae</taxon>
        <taxon>Latilactobacillus</taxon>
    </lineage>
</organism>
<protein>
    <submittedName>
        <fullName evidence="2">Uncharacterized protein</fullName>
    </submittedName>
</protein>
<dbReference type="GeneID" id="80426635"/>
<gene>
    <name evidence="1" type="ORF">LTWDN19_19250</name>
    <name evidence="2" type="ORF">PSR33_06450</name>
</gene>